<feature type="domain" description="PDZ" evidence="9">
    <location>
        <begin position="91"/>
        <end position="159"/>
    </location>
</feature>
<dbReference type="Pfam" id="PF22694">
    <property type="entry name" value="CtpB_N-like"/>
    <property type="match status" value="1"/>
</dbReference>
<evidence type="ECO:0000313" key="10">
    <source>
        <dbReference type="EMBL" id="MEJ8569890.1"/>
    </source>
</evidence>
<accession>A0AAW9RDE8</accession>
<name>A0AAW9RDE8_9HYPH</name>
<feature type="chain" id="PRO_5043488624" evidence="8">
    <location>
        <begin position="22"/>
        <end position="442"/>
    </location>
</feature>
<dbReference type="SUPFAM" id="SSF50156">
    <property type="entry name" value="PDZ domain-like"/>
    <property type="match status" value="1"/>
</dbReference>
<evidence type="ECO:0000259" key="9">
    <source>
        <dbReference type="PROSITE" id="PS50106"/>
    </source>
</evidence>
<dbReference type="RefSeq" id="WP_340328246.1">
    <property type="nucleotide sequence ID" value="NZ_JAZHOF010000001.1"/>
</dbReference>
<dbReference type="InterPro" id="IPR029045">
    <property type="entry name" value="ClpP/crotonase-like_dom_sf"/>
</dbReference>
<keyword evidence="11" id="KW-1185">Reference proteome</keyword>
<dbReference type="GO" id="GO:0004175">
    <property type="term" value="F:endopeptidase activity"/>
    <property type="evidence" value="ECO:0007669"/>
    <property type="project" value="TreeGrafter"/>
</dbReference>
<dbReference type="FunFam" id="3.90.226.10:FF:000029">
    <property type="entry name" value="Peptidase, S41 family"/>
    <property type="match status" value="1"/>
</dbReference>
<dbReference type="Gene3D" id="2.30.42.10">
    <property type="match status" value="1"/>
</dbReference>
<keyword evidence="6" id="KW-0175">Coiled coil</keyword>
<evidence type="ECO:0000256" key="8">
    <source>
        <dbReference type="SAM" id="SignalP"/>
    </source>
</evidence>
<dbReference type="EMBL" id="JAZHOF010000001">
    <property type="protein sequence ID" value="MEJ8569890.1"/>
    <property type="molecule type" value="Genomic_DNA"/>
</dbReference>
<evidence type="ECO:0000256" key="2">
    <source>
        <dbReference type="ARBA" id="ARBA00022670"/>
    </source>
</evidence>
<dbReference type="NCBIfam" id="TIGR00225">
    <property type="entry name" value="prc"/>
    <property type="match status" value="1"/>
</dbReference>
<dbReference type="PROSITE" id="PS50106">
    <property type="entry name" value="PDZ"/>
    <property type="match status" value="1"/>
</dbReference>
<dbReference type="CDD" id="cd07560">
    <property type="entry name" value="Peptidase_S41_CPP"/>
    <property type="match status" value="1"/>
</dbReference>
<dbReference type="Gene3D" id="3.90.226.10">
    <property type="entry name" value="2-enoyl-CoA Hydratase, Chain A, domain 1"/>
    <property type="match status" value="1"/>
</dbReference>
<evidence type="ECO:0000313" key="11">
    <source>
        <dbReference type="Proteomes" id="UP001378188"/>
    </source>
</evidence>
<protein>
    <submittedName>
        <fullName evidence="10">S41 family peptidase</fullName>
    </submittedName>
</protein>
<feature type="signal peptide" evidence="8">
    <location>
        <begin position="1"/>
        <end position="21"/>
    </location>
</feature>
<organism evidence="10 11">
    <name type="scientific">Microbaculum marinum</name>
    <dbReference type="NCBI Taxonomy" id="1764581"/>
    <lineage>
        <taxon>Bacteria</taxon>
        <taxon>Pseudomonadati</taxon>
        <taxon>Pseudomonadota</taxon>
        <taxon>Alphaproteobacteria</taxon>
        <taxon>Hyphomicrobiales</taxon>
        <taxon>Tepidamorphaceae</taxon>
        <taxon>Microbaculum</taxon>
    </lineage>
</organism>
<dbReference type="Pfam" id="PF13180">
    <property type="entry name" value="PDZ_2"/>
    <property type="match status" value="1"/>
</dbReference>
<evidence type="ECO:0000256" key="5">
    <source>
        <dbReference type="RuleBase" id="RU004404"/>
    </source>
</evidence>
<dbReference type="InterPro" id="IPR036034">
    <property type="entry name" value="PDZ_sf"/>
</dbReference>
<reference evidence="10 11" key="1">
    <citation type="submission" date="2024-02" db="EMBL/GenBank/DDBJ databases">
        <title>Genome analysis and characterization of Microbaculum marinisediminis sp. nov., isolated from marine sediment.</title>
        <authorList>
            <person name="Du Z.-J."/>
            <person name="Ye Y.-Q."/>
            <person name="Zhang Z.-R."/>
            <person name="Yuan S.-M."/>
            <person name="Zhang X.-Y."/>
        </authorList>
    </citation>
    <scope>NUCLEOTIDE SEQUENCE [LARGE SCALE GENOMIC DNA]</scope>
    <source>
        <strain evidence="10 11">SDUM1044001</strain>
    </source>
</reference>
<dbReference type="GO" id="GO:0030288">
    <property type="term" value="C:outer membrane-bounded periplasmic space"/>
    <property type="evidence" value="ECO:0007669"/>
    <property type="project" value="TreeGrafter"/>
</dbReference>
<feature type="region of interest" description="Disordered" evidence="7">
    <location>
        <begin position="376"/>
        <end position="413"/>
    </location>
</feature>
<dbReference type="InterPro" id="IPR004447">
    <property type="entry name" value="Peptidase_S41A"/>
</dbReference>
<dbReference type="GO" id="GO:0006508">
    <property type="term" value="P:proteolysis"/>
    <property type="evidence" value="ECO:0007669"/>
    <property type="project" value="UniProtKB-KW"/>
</dbReference>
<dbReference type="GO" id="GO:0008236">
    <property type="term" value="F:serine-type peptidase activity"/>
    <property type="evidence" value="ECO:0007669"/>
    <property type="project" value="UniProtKB-KW"/>
</dbReference>
<feature type="coiled-coil region" evidence="6">
    <location>
        <begin position="207"/>
        <end position="234"/>
    </location>
</feature>
<dbReference type="InterPro" id="IPR055210">
    <property type="entry name" value="CtpA/B_N"/>
</dbReference>
<dbReference type="SUPFAM" id="SSF52096">
    <property type="entry name" value="ClpP/crotonase"/>
    <property type="match status" value="1"/>
</dbReference>
<keyword evidence="4 5" id="KW-0720">Serine protease</keyword>
<evidence type="ECO:0000256" key="3">
    <source>
        <dbReference type="ARBA" id="ARBA00022801"/>
    </source>
</evidence>
<gene>
    <name evidence="10" type="ORF">V3328_00280</name>
</gene>
<keyword evidence="2 5" id="KW-0645">Protease</keyword>
<dbReference type="InterPro" id="IPR001478">
    <property type="entry name" value="PDZ"/>
</dbReference>
<dbReference type="GO" id="GO:0007165">
    <property type="term" value="P:signal transduction"/>
    <property type="evidence" value="ECO:0007669"/>
    <property type="project" value="TreeGrafter"/>
</dbReference>
<dbReference type="PANTHER" id="PTHR32060">
    <property type="entry name" value="TAIL-SPECIFIC PROTEASE"/>
    <property type="match status" value="1"/>
</dbReference>
<proteinExistence type="inferred from homology"/>
<keyword evidence="8" id="KW-0732">Signal</keyword>
<sequence length="442" mass="47710">MMRRATILVFGMMMGAAATFAVSQPWQMSGVAEAAGNADTYRQLNLFGDVFERVKADYVEEPADSELVESAINGMLAALDPHSSYMSPKSYRDMQVQTRGEFGGLGIEVTMEDGLVKVVTPIDDTPAARAGVLAGDLITHLDGEAVQGLTLAEAVEKMRGRINTPIKLTIRRGDAEEPIDIEVVRDIIQIRAVRYNTEDDVGYVRVTQFNEQTFDNLKSAIEELEDEIPEEDLKGFVIDLRNNPGGLLDQAIAVSDAFLDRGEIVSTRGRTADESQRYNARSGDLIKGKPVIVLINGGSASASEIVAGALQDHRRATVLGTRSFGKGSVQTIIPLGSNGALRLTTARYFTPSGRSIQAKGIDPDILVEQDVPEELKGATTSKGESSLRGHLTTEGEEEEGGSSAYVPPDKEDDKQLNYALDLLRGVEVNSLFPPNPDGAVPN</sequence>
<evidence type="ECO:0000256" key="7">
    <source>
        <dbReference type="SAM" id="MobiDB-lite"/>
    </source>
</evidence>
<dbReference type="InterPro" id="IPR005151">
    <property type="entry name" value="Tail-specific_protease"/>
</dbReference>
<evidence type="ECO:0000256" key="1">
    <source>
        <dbReference type="ARBA" id="ARBA00009179"/>
    </source>
</evidence>
<keyword evidence="3 5" id="KW-0378">Hydrolase</keyword>
<dbReference type="PANTHER" id="PTHR32060:SF30">
    <property type="entry name" value="CARBOXY-TERMINAL PROCESSING PROTEASE CTPA"/>
    <property type="match status" value="1"/>
</dbReference>
<dbReference type="SMART" id="SM00245">
    <property type="entry name" value="TSPc"/>
    <property type="match status" value="1"/>
</dbReference>
<dbReference type="CDD" id="cd06782">
    <property type="entry name" value="cpPDZ_CPP-like"/>
    <property type="match status" value="1"/>
</dbReference>
<dbReference type="FunFam" id="2.30.42.10:FF:000063">
    <property type="entry name" value="Peptidase, S41 family"/>
    <property type="match status" value="1"/>
</dbReference>
<dbReference type="Proteomes" id="UP001378188">
    <property type="component" value="Unassembled WGS sequence"/>
</dbReference>
<evidence type="ECO:0000256" key="6">
    <source>
        <dbReference type="SAM" id="Coils"/>
    </source>
</evidence>
<comment type="caution">
    <text evidence="10">The sequence shown here is derived from an EMBL/GenBank/DDBJ whole genome shotgun (WGS) entry which is preliminary data.</text>
</comment>
<comment type="similarity">
    <text evidence="1 5">Belongs to the peptidase S41A family.</text>
</comment>
<dbReference type="AlphaFoldDB" id="A0AAW9RDE8"/>
<dbReference type="SMART" id="SM00228">
    <property type="entry name" value="PDZ"/>
    <property type="match status" value="1"/>
</dbReference>
<dbReference type="Pfam" id="PF03572">
    <property type="entry name" value="Peptidase_S41"/>
    <property type="match status" value="1"/>
</dbReference>
<evidence type="ECO:0000256" key="4">
    <source>
        <dbReference type="ARBA" id="ARBA00022825"/>
    </source>
</evidence>
<dbReference type="Gene3D" id="3.30.750.44">
    <property type="match status" value="1"/>
</dbReference>